<dbReference type="AlphaFoldDB" id="A0A7J7IBF0"/>
<keyword evidence="5" id="KW-0238">DNA-binding</keyword>
<evidence type="ECO:0000256" key="4">
    <source>
        <dbReference type="ARBA" id="ARBA00022884"/>
    </source>
</evidence>
<sequence>MTLAMEVAKKVPICMKKVIYQKAQQQRLVAASQLMASTTLLYSAVATNKCMNLLLQQQQSDTQRNEFLMNSGLEMVNPGSRQIYLTFPAYSTFKEEDVSNYSSIYGPIQDVRILYQQKRMFGFVTFVYPETVKLILAKGNPHFEFEARWIGWAGVNVPDEAGQRALTKALAEKIVSPLPRSFQSQFAAYVKASVMFAAVKSTRHCHLDQSFCMLFLLLTWLDWIGVTFLACNNDVWLSCDGIVILNKFQHEQGY</sequence>
<dbReference type="PANTHER" id="PTHR24009:SF3">
    <property type="entry name" value="RNA-BINDING (RRM_RBD_RNP MOTIFS) FAMILY PROTEIN-RELATED"/>
    <property type="match status" value="1"/>
</dbReference>
<evidence type="ECO:0000313" key="7">
    <source>
        <dbReference type="Proteomes" id="UP000593564"/>
    </source>
</evidence>
<comment type="caution">
    <text evidence="6">The sequence shown here is derived from an EMBL/GenBank/DDBJ whole genome shotgun (WGS) entry which is preliminary data.</text>
</comment>
<organism evidence="6 7">
    <name type="scientific">Camellia sinensis</name>
    <name type="common">Tea plant</name>
    <name type="synonym">Thea sinensis</name>
    <dbReference type="NCBI Taxonomy" id="4442"/>
    <lineage>
        <taxon>Eukaryota</taxon>
        <taxon>Viridiplantae</taxon>
        <taxon>Streptophyta</taxon>
        <taxon>Embryophyta</taxon>
        <taxon>Tracheophyta</taxon>
        <taxon>Spermatophyta</taxon>
        <taxon>Magnoliopsida</taxon>
        <taxon>eudicotyledons</taxon>
        <taxon>Gunneridae</taxon>
        <taxon>Pentapetalae</taxon>
        <taxon>asterids</taxon>
        <taxon>Ericales</taxon>
        <taxon>Theaceae</taxon>
        <taxon>Camellia</taxon>
    </lineage>
</organism>
<keyword evidence="7" id="KW-1185">Reference proteome</keyword>
<dbReference type="InterPro" id="IPR012677">
    <property type="entry name" value="Nucleotide-bd_a/b_plait_sf"/>
</dbReference>
<accession>A0A7J7IBF0</accession>
<protein>
    <recommendedName>
        <fullName evidence="8">RRM domain-containing protein</fullName>
    </recommendedName>
</protein>
<evidence type="ECO:0000256" key="1">
    <source>
        <dbReference type="ARBA" id="ARBA00022723"/>
    </source>
</evidence>
<name>A0A7J7IBF0_CAMSI</name>
<keyword evidence="1" id="KW-0479">Metal-binding</keyword>
<reference evidence="6 7" key="2">
    <citation type="submission" date="2020-07" db="EMBL/GenBank/DDBJ databases">
        <title>Genome assembly of wild tea tree DASZ reveals pedigree and selection history of tea varieties.</title>
        <authorList>
            <person name="Zhang W."/>
        </authorList>
    </citation>
    <scope>NUCLEOTIDE SEQUENCE [LARGE SCALE GENOMIC DNA]</scope>
    <source>
        <strain evidence="7">cv. G240</strain>
        <tissue evidence="6">Leaf</tissue>
    </source>
</reference>
<dbReference type="InterPro" id="IPR035979">
    <property type="entry name" value="RBD_domain_sf"/>
</dbReference>
<keyword evidence="4" id="KW-0694">RNA-binding</keyword>
<dbReference type="PANTHER" id="PTHR24009">
    <property type="entry name" value="RNA-BINDING (RRM/RBD/RNP MOTIFS)"/>
    <property type="match status" value="1"/>
</dbReference>
<evidence type="ECO:0000256" key="3">
    <source>
        <dbReference type="ARBA" id="ARBA00022833"/>
    </source>
</evidence>
<dbReference type="GO" id="GO:0003677">
    <property type="term" value="F:DNA binding"/>
    <property type="evidence" value="ECO:0007669"/>
    <property type="project" value="UniProtKB-KW"/>
</dbReference>
<evidence type="ECO:0000313" key="6">
    <source>
        <dbReference type="EMBL" id="KAF5961876.1"/>
    </source>
</evidence>
<evidence type="ECO:0008006" key="8">
    <source>
        <dbReference type="Google" id="ProtNLM"/>
    </source>
</evidence>
<dbReference type="SUPFAM" id="SSF54928">
    <property type="entry name" value="RNA-binding domain, RBD"/>
    <property type="match status" value="1"/>
</dbReference>
<proteinExistence type="predicted"/>
<dbReference type="GO" id="GO:0008270">
    <property type="term" value="F:zinc ion binding"/>
    <property type="evidence" value="ECO:0007669"/>
    <property type="project" value="UniProtKB-KW"/>
</dbReference>
<dbReference type="FunFam" id="3.30.70.330:FF:000678">
    <property type="entry name" value="zinc finger CCCH domain-containing protein 53-like isoform X2"/>
    <property type="match status" value="1"/>
</dbReference>
<keyword evidence="3" id="KW-0862">Zinc</keyword>
<dbReference type="Proteomes" id="UP000593564">
    <property type="component" value="Unassembled WGS sequence"/>
</dbReference>
<dbReference type="Gene3D" id="3.30.70.330">
    <property type="match status" value="1"/>
</dbReference>
<evidence type="ECO:0000256" key="5">
    <source>
        <dbReference type="ARBA" id="ARBA00023125"/>
    </source>
</evidence>
<gene>
    <name evidence="6" type="ORF">HYC85_003085</name>
</gene>
<dbReference type="EMBL" id="JACBKZ010000001">
    <property type="protein sequence ID" value="KAF5961876.1"/>
    <property type="molecule type" value="Genomic_DNA"/>
</dbReference>
<evidence type="ECO:0000256" key="2">
    <source>
        <dbReference type="ARBA" id="ARBA00022771"/>
    </source>
</evidence>
<dbReference type="GO" id="GO:0003723">
    <property type="term" value="F:RNA binding"/>
    <property type="evidence" value="ECO:0007669"/>
    <property type="project" value="UniProtKB-KW"/>
</dbReference>
<keyword evidence="2" id="KW-0863">Zinc-finger</keyword>
<reference evidence="7" key="1">
    <citation type="journal article" date="2020" name="Nat. Commun.">
        <title>Genome assembly of wild tea tree DASZ reveals pedigree and selection history of tea varieties.</title>
        <authorList>
            <person name="Zhang W."/>
            <person name="Zhang Y."/>
            <person name="Qiu H."/>
            <person name="Guo Y."/>
            <person name="Wan H."/>
            <person name="Zhang X."/>
            <person name="Scossa F."/>
            <person name="Alseekh S."/>
            <person name="Zhang Q."/>
            <person name="Wang P."/>
            <person name="Xu L."/>
            <person name="Schmidt M.H."/>
            <person name="Jia X."/>
            <person name="Li D."/>
            <person name="Zhu A."/>
            <person name="Guo F."/>
            <person name="Chen W."/>
            <person name="Ni D."/>
            <person name="Usadel B."/>
            <person name="Fernie A.R."/>
            <person name="Wen W."/>
        </authorList>
    </citation>
    <scope>NUCLEOTIDE SEQUENCE [LARGE SCALE GENOMIC DNA]</scope>
    <source>
        <strain evidence="7">cv. G240</strain>
    </source>
</reference>